<dbReference type="InterPro" id="IPR001173">
    <property type="entry name" value="Glyco_trans_2-like"/>
</dbReference>
<dbReference type="CDD" id="cd00761">
    <property type="entry name" value="Glyco_tranf_GTA_type"/>
    <property type="match status" value="1"/>
</dbReference>
<feature type="domain" description="Glycosyltransferase 2-like" evidence="1">
    <location>
        <begin position="9"/>
        <end position="152"/>
    </location>
</feature>
<dbReference type="Pfam" id="PF00535">
    <property type="entry name" value="Glycos_transf_2"/>
    <property type="match status" value="1"/>
</dbReference>
<dbReference type="AlphaFoldDB" id="A0A075HM42"/>
<name>A0A075HM42_9ARCH</name>
<dbReference type="EMBL" id="KF901029">
    <property type="protein sequence ID" value="AIF15477.1"/>
    <property type="molecule type" value="Genomic_DNA"/>
</dbReference>
<keyword evidence="2" id="KW-0808">Transferase</keyword>
<dbReference type="InterPro" id="IPR029044">
    <property type="entry name" value="Nucleotide-diphossugar_trans"/>
</dbReference>
<evidence type="ECO:0000313" key="2">
    <source>
        <dbReference type="EMBL" id="AIF15477.1"/>
    </source>
</evidence>
<organism evidence="2">
    <name type="scientific">uncultured marine thaumarchaeote KM3_70_D07</name>
    <dbReference type="NCBI Taxonomy" id="1456252"/>
    <lineage>
        <taxon>Archaea</taxon>
        <taxon>Nitrososphaerota</taxon>
        <taxon>environmental samples</taxon>
    </lineage>
</organism>
<accession>A0A075HM42</accession>
<reference evidence="2" key="1">
    <citation type="journal article" date="2014" name="Genome Biol. Evol.">
        <title>Pangenome evidence for extensive interdomain horizontal transfer affecting lineage core and shell genes in uncultured planktonic thaumarchaeota and euryarchaeota.</title>
        <authorList>
            <person name="Deschamps P."/>
            <person name="Zivanovic Y."/>
            <person name="Moreira D."/>
            <person name="Rodriguez-Valera F."/>
            <person name="Lopez-Garcia P."/>
        </authorList>
    </citation>
    <scope>NUCLEOTIDE SEQUENCE</scope>
</reference>
<dbReference type="SUPFAM" id="SSF53448">
    <property type="entry name" value="Nucleotide-diphospho-sugar transferases"/>
    <property type="match status" value="1"/>
</dbReference>
<protein>
    <submittedName>
        <fullName evidence="2">Glycosyl transferase</fullName>
    </submittedName>
</protein>
<evidence type="ECO:0000259" key="1">
    <source>
        <dbReference type="Pfam" id="PF00535"/>
    </source>
</evidence>
<proteinExistence type="predicted"/>
<sequence>MDGKIESVSFVVTAYNKERYLEASLKSILAQEGDLEREFIVVDDGSSDRSVEIAEDLIGSLANGKVIQQSNGGPGKAQNTGVAAATLPAIKFLDGDDLLPPDVVSHMLPGLQLPGVALVHGDGRVLEKPDDDLRIDREGKPATFEVMKNPLYYSIRHFLAGASAIMVDKKAYLDCGGCDVMVFTQENSFIFRLAIDHDFRIYRGHRSFQSTPGH</sequence>
<dbReference type="PANTHER" id="PTHR22916">
    <property type="entry name" value="GLYCOSYLTRANSFERASE"/>
    <property type="match status" value="1"/>
</dbReference>
<dbReference type="GO" id="GO:0016740">
    <property type="term" value="F:transferase activity"/>
    <property type="evidence" value="ECO:0007669"/>
    <property type="project" value="UniProtKB-KW"/>
</dbReference>
<dbReference type="Gene3D" id="3.90.550.10">
    <property type="entry name" value="Spore Coat Polysaccharide Biosynthesis Protein SpsA, Chain A"/>
    <property type="match status" value="1"/>
</dbReference>